<comment type="caution">
    <text evidence="5">The sequence shown here is derived from an EMBL/GenBank/DDBJ whole genome shotgun (WGS) entry which is preliminary data.</text>
</comment>
<feature type="chain" id="PRO_5015691948" description="PKD domain-containing protein" evidence="3">
    <location>
        <begin position="24"/>
        <end position="500"/>
    </location>
</feature>
<dbReference type="PROSITE" id="PS51257">
    <property type="entry name" value="PROKAR_LIPOPROTEIN"/>
    <property type="match status" value="1"/>
</dbReference>
<dbReference type="GO" id="GO:0005975">
    <property type="term" value="P:carbohydrate metabolic process"/>
    <property type="evidence" value="ECO:0007669"/>
    <property type="project" value="UniProtKB-ARBA"/>
</dbReference>
<dbReference type="SUPFAM" id="SSF49299">
    <property type="entry name" value="PKD domain"/>
    <property type="match status" value="3"/>
</dbReference>
<dbReference type="AlphaFoldDB" id="A0A2S9J755"/>
<dbReference type="InterPro" id="IPR006558">
    <property type="entry name" value="LamG-like"/>
</dbReference>
<feature type="domain" description="PKD" evidence="4">
    <location>
        <begin position="220"/>
        <end position="269"/>
    </location>
</feature>
<accession>A0A2S9J755</accession>
<evidence type="ECO:0000313" key="5">
    <source>
        <dbReference type="EMBL" id="PRD48569.1"/>
    </source>
</evidence>
<dbReference type="GO" id="GO:0004553">
    <property type="term" value="F:hydrolase activity, hydrolyzing O-glycosyl compounds"/>
    <property type="evidence" value="ECO:0007669"/>
    <property type="project" value="UniProtKB-ARBA"/>
</dbReference>
<evidence type="ECO:0000259" key="4">
    <source>
        <dbReference type="PROSITE" id="PS50093"/>
    </source>
</evidence>
<dbReference type="Pfam" id="PF13385">
    <property type="entry name" value="Laminin_G_3"/>
    <property type="match status" value="1"/>
</dbReference>
<name>A0A2S9J755_9SPHI</name>
<dbReference type="Pfam" id="PF18911">
    <property type="entry name" value="PKD_4"/>
    <property type="match status" value="1"/>
</dbReference>
<feature type="domain" description="PKD" evidence="4">
    <location>
        <begin position="44"/>
        <end position="96"/>
    </location>
</feature>
<dbReference type="Proteomes" id="UP000239711">
    <property type="component" value="Unassembled WGS sequence"/>
</dbReference>
<dbReference type="Gene3D" id="2.60.40.10">
    <property type="entry name" value="Immunoglobulins"/>
    <property type="match status" value="3"/>
</dbReference>
<dbReference type="PANTHER" id="PTHR42535:SF2">
    <property type="entry name" value="CHROMOSOME UNDETERMINED SCAFFOLD_146, WHOLE GENOME SHOTGUN SEQUENCE"/>
    <property type="match status" value="1"/>
</dbReference>
<dbReference type="EMBL" id="PVBQ01000003">
    <property type="protein sequence ID" value="PRD48569.1"/>
    <property type="molecule type" value="Genomic_DNA"/>
</dbReference>
<dbReference type="SMART" id="SM00089">
    <property type="entry name" value="PKD"/>
    <property type="match status" value="3"/>
</dbReference>
<dbReference type="Gene3D" id="2.60.120.200">
    <property type="match status" value="1"/>
</dbReference>
<organism evidence="5 6">
    <name type="scientific">Sphingobacterium haloxyli</name>
    <dbReference type="NCBI Taxonomy" id="2100533"/>
    <lineage>
        <taxon>Bacteria</taxon>
        <taxon>Pseudomonadati</taxon>
        <taxon>Bacteroidota</taxon>
        <taxon>Sphingobacteriia</taxon>
        <taxon>Sphingobacteriales</taxon>
        <taxon>Sphingobacteriaceae</taxon>
        <taxon>Sphingobacterium</taxon>
    </lineage>
</organism>
<reference evidence="5 6" key="1">
    <citation type="submission" date="2018-02" db="EMBL/GenBank/DDBJ databases">
        <title>The draft genome of Sphingobacterium sp. 5JN-11.</title>
        <authorList>
            <person name="Liu L."/>
            <person name="Li L."/>
            <person name="Liang L."/>
            <person name="Zhang X."/>
            <person name="Wang T."/>
        </authorList>
    </citation>
    <scope>NUCLEOTIDE SEQUENCE [LARGE SCALE GENOMIC DNA]</scope>
    <source>
        <strain evidence="5 6">5JN-11</strain>
    </source>
</reference>
<dbReference type="Pfam" id="PF00801">
    <property type="entry name" value="PKD"/>
    <property type="match status" value="2"/>
</dbReference>
<protein>
    <recommendedName>
        <fullName evidence="4">PKD domain-containing protein</fullName>
    </recommendedName>
</protein>
<dbReference type="InterPro" id="IPR022409">
    <property type="entry name" value="PKD/Chitinase_dom"/>
</dbReference>
<evidence type="ECO:0000256" key="2">
    <source>
        <dbReference type="ARBA" id="ARBA00023157"/>
    </source>
</evidence>
<dbReference type="InterPro" id="IPR000601">
    <property type="entry name" value="PKD_dom"/>
</dbReference>
<dbReference type="SUPFAM" id="SSF49899">
    <property type="entry name" value="Concanavalin A-like lectins/glucanases"/>
    <property type="match status" value="1"/>
</dbReference>
<dbReference type="OrthoDB" id="1491481at2"/>
<dbReference type="RefSeq" id="WP_105715889.1">
    <property type="nucleotide sequence ID" value="NZ_PVBQ01000003.1"/>
</dbReference>
<dbReference type="PANTHER" id="PTHR42535">
    <property type="entry name" value="OOKINETE PROTEIN, PUTATIVE-RELATED"/>
    <property type="match status" value="1"/>
</dbReference>
<feature type="domain" description="PKD" evidence="4">
    <location>
        <begin position="117"/>
        <end position="183"/>
    </location>
</feature>
<dbReference type="InterPro" id="IPR035986">
    <property type="entry name" value="PKD_dom_sf"/>
</dbReference>
<proteinExistence type="predicted"/>
<sequence>MKMKTIWKVVVLSLFCVSMLSCSKNETDLGPLQADFTVDKQEIAAGDSVMFSDRSQGMPSRLQWIFEGGSPDTSILANPVIVYELPGTYKVTLVTTRGNVSHEVVREDYITVGYGPLTADFATANTVVYIQEEITFENLTKGVATSWEWVFKSADHEVKYTDSDPKVVFENPGVYDVTLTVSNPEYSDITEKIGYLTVLDPRDLNADFDVAYSTVPTGYDVRFFDASIGLAESWQWEFEGASSSTSNEKEPIVRYAQPGIYGVKLTVSNEYTSKTVVKERAIRVVDNSDLALLIPFDRNVTDLSANALSPQVQGVAPSFNGVDRSGAGGKVATFGGAGGLVIPDHDALNFSSQNYTVSVWVRSSNTSRMMVWQESGKNGSGDNQTWLRLGDNTTDRKMRFATEDATGGFILNSDRSTTDGKWNHVVCVRNGNRSIIYVNGMLVREGTTNTVKVVSNAGPFKIALQEMVAGFDNYFRGDLDDLIIYKKALSETEVKTLFEF</sequence>
<keyword evidence="2" id="KW-1015">Disulfide bond</keyword>
<dbReference type="InterPro" id="IPR013320">
    <property type="entry name" value="ConA-like_dom_sf"/>
</dbReference>
<dbReference type="SMART" id="SM00560">
    <property type="entry name" value="LamGL"/>
    <property type="match status" value="1"/>
</dbReference>
<feature type="signal peptide" evidence="3">
    <location>
        <begin position="1"/>
        <end position="23"/>
    </location>
</feature>
<gene>
    <name evidence="5" type="ORF">C5745_05045</name>
</gene>
<dbReference type="CDD" id="cd00146">
    <property type="entry name" value="PKD"/>
    <property type="match status" value="2"/>
</dbReference>
<dbReference type="InterPro" id="IPR013783">
    <property type="entry name" value="Ig-like_fold"/>
</dbReference>
<evidence type="ECO:0000313" key="6">
    <source>
        <dbReference type="Proteomes" id="UP000239711"/>
    </source>
</evidence>
<keyword evidence="1 3" id="KW-0732">Signal</keyword>
<dbReference type="PROSITE" id="PS50093">
    <property type="entry name" value="PKD"/>
    <property type="match status" value="3"/>
</dbReference>
<evidence type="ECO:0000256" key="3">
    <source>
        <dbReference type="SAM" id="SignalP"/>
    </source>
</evidence>
<keyword evidence="6" id="KW-1185">Reference proteome</keyword>
<evidence type="ECO:0000256" key="1">
    <source>
        <dbReference type="ARBA" id="ARBA00022729"/>
    </source>
</evidence>